<evidence type="ECO:0000313" key="2">
    <source>
        <dbReference type="Proteomes" id="UP000189670"/>
    </source>
</evidence>
<protein>
    <recommendedName>
        <fullName evidence="3">DUF1844 domain-containing protein</fullName>
    </recommendedName>
</protein>
<reference evidence="2" key="1">
    <citation type="submission" date="2012-11" db="EMBL/GenBank/DDBJ databases">
        <authorList>
            <person name="Lucero-Rivera Y.E."/>
            <person name="Tovar-Ramirez D."/>
        </authorList>
    </citation>
    <scope>NUCLEOTIDE SEQUENCE [LARGE SCALE GENOMIC DNA]</scope>
    <source>
        <strain evidence="2">Araruama</strain>
    </source>
</reference>
<evidence type="ECO:0000313" key="1">
    <source>
        <dbReference type="EMBL" id="ETR73751.1"/>
    </source>
</evidence>
<comment type="caution">
    <text evidence="1">The sequence shown here is derived from an EMBL/GenBank/DDBJ whole genome shotgun (WGS) entry which is preliminary data.</text>
</comment>
<dbReference type="InterPro" id="IPR014995">
    <property type="entry name" value="DUF1844"/>
</dbReference>
<dbReference type="Pfam" id="PF08899">
    <property type="entry name" value="DUF1844"/>
    <property type="match status" value="1"/>
</dbReference>
<gene>
    <name evidence="1" type="ORF">OMM_06754</name>
</gene>
<evidence type="ECO:0008006" key="3">
    <source>
        <dbReference type="Google" id="ProtNLM"/>
    </source>
</evidence>
<dbReference type="AlphaFoldDB" id="A0A1V1PFT2"/>
<dbReference type="Proteomes" id="UP000189670">
    <property type="component" value="Unassembled WGS sequence"/>
</dbReference>
<dbReference type="EMBL" id="ATBP01000040">
    <property type="protein sequence ID" value="ETR73751.1"/>
    <property type="molecule type" value="Genomic_DNA"/>
</dbReference>
<proteinExistence type="predicted"/>
<name>A0A1V1PFT2_9BACT</name>
<accession>A0A1V1PFT2</accession>
<organism evidence="1 2">
    <name type="scientific">Candidatus Magnetoglobus multicellularis str. Araruama</name>
    <dbReference type="NCBI Taxonomy" id="890399"/>
    <lineage>
        <taxon>Bacteria</taxon>
        <taxon>Pseudomonadati</taxon>
        <taxon>Thermodesulfobacteriota</taxon>
        <taxon>Desulfobacteria</taxon>
        <taxon>Desulfobacterales</taxon>
        <taxon>Desulfobacteraceae</taxon>
        <taxon>Candidatus Magnetoglobus</taxon>
    </lineage>
</organism>
<sequence length="88" mass="9885">MSKQYQMPDPTFSTFIASLSSSAMVQLGEIAEPTTGQKEANLPMAKHTIDVIAMLQEKTKGNLTNEENKLIQNVLTDLRMRYIRAINK</sequence>